<feature type="active site" description="Proton donor" evidence="6">
    <location>
        <position position="118"/>
    </location>
</feature>
<dbReference type="EMBL" id="WIXI01000048">
    <property type="protein sequence ID" value="MQY48452.1"/>
    <property type="molecule type" value="Genomic_DNA"/>
</dbReference>
<feature type="binding site" evidence="6">
    <location>
        <begin position="21"/>
        <end position="23"/>
    </location>
    <ligand>
        <name>N(1)-(5-phospho-beta-D-ribosyl)glycinamide</name>
        <dbReference type="ChEBI" id="CHEBI:143788"/>
    </ligand>
</feature>
<dbReference type="UniPathway" id="UPA00074">
    <property type="reaction ID" value="UER00126"/>
</dbReference>
<keyword evidence="2 6" id="KW-0808">Transferase</keyword>
<comment type="pathway">
    <text evidence="1 6">Purine metabolism; IMP biosynthesis via de novo pathway; N(2)-formyl-N(1)-(5-phospho-D-ribosyl)glycinamide from N(1)-(5-phospho-D-ribosyl)glycinamide (10-formyl THF route): step 1/1.</text>
</comment>
<evidence type="ECO:0000256" key="6">
    <source>
        <dbReference type="HAMAP-Rule" id="MF_01930"/>
    </source>
</evidence>
<proteinExistence type="inferred from homology"/>
<name>A0A6A8AB72_9HYPH</name>
<gene>
    <name evidence="6" type="primary">purN</name>
    <name evidence="8" type="ORF">GAO09_20675</name>
</gene>
<dbReference type="Gene3D" id="3.40.50.170">
    <property type="entry name" value="Formyl transferase, N-terminal domain"/>
    <property type="match status" value="1"/>
</dbReference>
<evidence type="ECO:0000259" key="7">
    <source>
        <dbReference type="Pfam" id="PF00551"/>
    </source>
</evidence>
<dbReference type="EC" id="2.1.2.2" evidence="6"/>
<dbReference type="InterPro" id="IPR002376">
    <property type="entry name" value="Formyl_transf_N"/>
</dbReference>
<accession>A0A6A8AB72</accession>
<evidence type="ECO:0000313" key="9">
    <source>
        <dbReference type="Proteomes" id="UP000435138"/>
    </source>
</evidence>
<evidence type="ECO:0000256" key="4">
    <source>
        <dbReference type="ARBA" id="ARBA00038440"/>
    </source>
</evidence>
<protein>
    <recommendedName>
        <fullName evidence="6">Phosphoribosylglycinamide formyltransferase</fullName>
        <ecNumber evidence="6">2.1.2.2</ecNumber>
    </recommendedName>
    <alternativeName>
        <fullName evidence="6">5'-phosphoribosylglycinamide transformylase</fullName>
    </alternativeName>
    <alternativeName>
        <fullName evidence="6">GAR transformylase</fullName>
        <shortName evidence="6">GART</shortName>
    </alternativeName>
</protein>
<reference evidence="8 9" key="1">
    <citation type="submission" date="2019-11" db="EMBL/GenBank/DDBJ databases">
        <title>Genome analysis of Rhizobacterium cereale a novel genus and species isolated from maize roots in North Spain.</title>
        <authorList>
            <person name="Menendez E."/>
            <person name="Flores-Felix J.D."/>
            <person name="Ramirez-Bahena M.-H."/>
            <person name="Igual J.M."/>
            <person name="Garcia-Fraile P."/>
            <person name="Peix A."/>
            <person name="Velazquez E."/>
        </authorList>
    </citation>
    <scope>NUCLEOTIDE SEQUENCE [LARGE SCALE GENOMIC DNA]</scope>
    <source>
        <strain evidence="8 9">RZME27</strain>
    </source>
</reference>
<dbReference type="PANTHER" id="PTHR43369">
    <property type="entry name" value="PHOSPHORIBOSYLGLYCINAMIDE FORMYLTRANSFERASE"/>
    <property type="match status" value="1"/>
</dbReference>
<dbReference type="GO" id="GO:0004644">
    <property type="term" value="F:phosphoribosylglycinamide formyltransferase activity"/>
    <property type="evidence" value="ECO:0007669"/>
    <property type="project" value="UniProtKB-UniRule"/>
</dbReference>
<comment type="caution">
    <text evidence="8">The sequence shown here is derived from an EMBL/GenBank/DDBJ whole genome shotgun (WGS) entry which is preliminary data.</text>
</comment>
<comment type="catalytic activity">
    <reaction evidence="5 6">
        <text>N(1)-(5-phospho-beta-D-ribosyl)glycinamide + (6R)-10-formyltetrahydrofolate = N(2)-formyl-N(1)-(5-phospho-beta-D-ribosyl)glycinamide + (6S)-5,6,7,8-tetrahydrofolate + H(+)</text>
        <dbReference type="Rhea" id="RHEA:15053"/>
        <dbReference type="ChEBI" id="CHEBI:15378"/>
        <dbReference type="ChEBI" id="CHEBI:57453"/>
        <dbReference type="ChEBI" id="CHEBI:143788"/>
        <dbReference type="ChEBI" id="CHEBI:147286"/>
        <dbReference type="ChEBI" id="CHEBI:195366"/>
        <dbReference type="EC" id="2.1.2.2"/>
    </reaction>
</comment>
<feature type="site" description="Raises pKa of active site His" evidence="6">
    <location>
        <position position="154"/>
    </location>
</feature>
<evidence type="ECO:0000256" key="1">
    <source>
        <dbReference type="ARBA" id="ARBA00005054"/>
    </source>
</evidence>
<dbReference type="RefSeq" id="WP_153356894.1">
    <property type="nucleotide sequence ID" value="NZ_JAYKOO010000002.1"/>
</dbReference>
<dbReference type="SUPFAM" id="SSF53328">
    <property type="entry name" value="Formyltransferase"/>
    <property type="match status" value="1"/>
</dbReference>
<dbReference type="InterPro" id="IPR004607">
    <property type="entry name" value="GART"/>
</dbReference>
<feature type="binding site" evidence="6">
    <location>
        <position position="74"/>
    </location>
    <ligand>
        <name>(6R)-10-formyltetrahydrofolate</name>
        <dbReference type="ChEBI" id="CHEBI:195366"/>
    </ligand>
</feature>
<sequence>MTSLPAASDRKRVVVFISGGGSNMVSLADACASEDFPAEIVAVISDKPDAGGLAKAAARGIITRVFERKAYGSKIEHEMAILDALEVIKPDIICLAGYMRLISGDFISRYEGRIINIHPSLLPLFAGLHTHQRAIDAGMKIAGCSVHFVTEGMDEGPIVAQAAVPVLADDTSDTLAARVLTVEHKLYPLALKALAEGQVRMEGGKAISAPGTDASLADQRIVSAGL</sequence>
<dbReference type="InterPro" id="IPR001555">
    <property type="entry name" value="GART_AS"/>
</dbReference>
<dbReference type="PANTHER" id="PTHR43369:SF2">
    <property type="entry name" value="PHOSPHORIBOSYLGLYCINAMIDE FORMYLTRANSFERASE"/>
    <property type="match status" value="1"/>
</dbReference>
<comment type="function">
    <text evidence="6">Catalyzes the transfer of a formyl group from 10-formyltetrahydrofolate to 5-phospho-ribosyl-glycinamide (GAR), producing 5-phospho-ribosyl-N-formylglycinamide (FGAR) and tetrahydrofolate.</text>
</comment>
<dbReference type="CDD" id="cd08645">
    <property type="entry name" value="FMT_core_GART"/>
    <property type="match status" value="1"/>
</dbReference>
<organism evidence="8 9">
    <name type="scientific">Endobacterium cereale</name>
    <dbReference type="NCBI Taxonomy" id="2663029"/>
    <lineage>
        <taxon>Bacteria</taxon>
        <taxon>Pseudomonadati</taxon>
        <taxon>Pseudomonadota</taxon>
        <taxon>Alphaproteobacteria</taxon>
        <taxon>Hyphomicrobiales</taxon>
        <taxon>Rhizobiaceae</taxon>
        <taxon>Endobacterium</taxon>
    </lineage>
</organism>
<keyword evidence="9" id="KW-1185">Reference proteome</keyword>
<feature type="binding site" evidence="6">
    <location>
        <begin position="99"/>
        <end position="102"/>
    </location>
    <ligand>
        <name>(6R)-10-formyltetrahydrofolate</name>
        <dbReference type="ChEBI" id="CHEBI:195366"/>
    </ligand>
</feature>
<dbReference type="InterPro" id="IPR036477">
    <property type="entry name" value="Formyl_transf_N_sf"/>
</dbReference>
<dbReference type="NCBIfam" id="TIGR00639">
    <property type="entry name" value="PurN"/>
    <property type="match status" value="1"/>
</dbReference>
<evidence type="ECO:0000256" key="2">
    <source>
        <dbReference type="ARBA" id="ARBA00022679"/>
    </source>
</evidence>
<comment type="similarity">
    <text evidence="4 6">Belongs to the GART family.</text>
</comment>
<feature type="domain" description="Formyl transferase N-terminal" evidence="7">
    <location>
        <begin position="11"/>
        <end position="191"/>
    </location>
</feature>
<dbReference type="GO" id="GO:0005829">
    <property type="term" value="C:cytosol"/>
    <property type="evidence" value="ECO:0007669"/>
    <property type="project" value="TreeGrafter"/>
</dbReference>
<dbReference type="GO" id="GO:0006189">
    <property type="term" value="P:'de novo' IMP biosynthetic process"/>
    <property type="evidence" value="ECO:0007669"/>
    <property type="project" value="UniProtKB-UniRule"/>
</dbReference>
<dbReference type="HAMAP" id="MF_01930">
    <property type="entry name" value="PurN"/>
    <property type="match status" value="1"/>
</dbReference>
<evidence type="ECO:0000313" key="8">
    <source>
        <dbReference type="EMBL" id="MQY48452.1"/>
    </source>
</evidence>
<dbReference type="Proteomes" id="UP000435138">
    <property type="component" value="Unassembled WGS sequence"/>
</dbReference>
<dbReference type="Pfam" id="PF00551">
    <property type="entry name" value="Formyl_trans_N"/>
    <property type="match status" value="1"/>
</dbReference>
<dbReference type="PROSITE" id="PS00373">
    <property type="entry name" value="GART"/>
    <property type="match status" value="1"/>
</dbReference>
<feature type="binding site" evidence="6">
    <location>
        <position position="116"/>
    </location>
    <ligand>
        <name>(6R)-10-formyltetrahydrofolate</name>
        <dbReference type="ChEBI" id="CHEBI:195366"/>
    </ligand>
</feature>
<dbReference type="AlphaFoldDB" id="A0A6A8AB72"/>
<evidence type="ECO:0000256" key="3">
    <source>
        <dbReference type="ARBA" id="ARBA00022755"/>
    </source>
</evidence>
<keyword evidence="3 6" id="KW-0658">Purine biosynthesis</keyword>
<evidence type="ECO:0000256" key="5">
    <source>
        <dbReference type="ARBA" id="ARBA00047664"/>
    </source>
</evidence>